<organism evidence="8 9">
    <name type="scientific">Camelina sativa</name>
    <name type="common">False flax</name>
    <name type="synonym">Myagrum sativum</name>
    <dbReference type="NCBI Taxonomy" id="90675"/>
    <lineage>
        <taxon>Eukaryota</taxon>
        <taxon>Viridiplantae</taxon>
        <taxon>Streptophyta</taxon>
        <taxon>Embryophyta</taxon>
        <taxon>Tracheophyta</taxon>
        <taxon>Spermatophyta</taxon>
        <taxon>Magnoliopsida</taxon>
        <taxon>eudicotyledons</taxon>
        <taxon>Gunneridae</taxon>
        <taxon>Pentapetalae</taxon>
        <taxon>rosids</taxon>
        <taxon>malvids</taxon>
        <taxon>Brassicales</taxon>
        <taxon>Brassicaceae</taxon>
        <taxon>Camelineae</taxon>
        <taxon>Camelina</taxon>
    </lineage>
</organism>
<dbReference type="SUPFAM" id="SSF48371">
    <property type="entry name" value="ARM repeat"/>
    <property type="match status" value="1"/>
</dbReference>
<dbReference type="PANTHER" id="PTHR23315:SF240">
    <property type="entry name" value="U-BOX DOMAIN-CONTAINING PROTEIN 5"/>
    <property type="match status" value="1"/>
</dbReference>
<evidence type="ECO:0000256" key="5">
    <source>
        <dbReference type="ARBA" id="ARBA00022786"/>
    </source>
</evidence>
<dbReference type="InterPro" id="IPR045210">
    <property type="entry name" value="RING-Ubox_PUB"/>
</dbReference>
<sequence length="758" mass="84235">MAIDYTDRMHHSYKIHSSMCIELRNVVDRIMRIVPLIEDARPGCSSGIQTLCLLHKALAKARLLLQYCRESSKLYMAVTGDAILARGSSAKKSLEQCLNDIQSMVPTVLSIKITQIVQDLRSTVLTLESSEEEAGKAIRELMQRSTTSSVSSDESNNGFCFAAIQLQLSTPEAIAIERRSLKSLLAKLKEGEVDKRQILKFLLYLLKKHERNICEENSFSHHQFINDSLHGNAAEPEYSEEHSATSFPEQFKCPLSLTVMYDPVIISSGHTFERMRIQKWFDEGNVSCPLSKRRLDDFTLEPNVAIKNQISKWCARHGLDVQDPAMKDTKASSHSIDFSVSIASFGSSLCNIPDLGGLSITDLNSICSIDSPSYSKMLKGGYFTPMQRIDSSASGESVTDSSSHTEIEIDPLCGLTNLPWDAQIKVIEDVKSRFEHSTRAFRSMSPSKFLEPLITYLKNALERYGTAGDIIKGGLDLLLAFLNGNRKAIEALEEEVFKMFSVFLESEVVAEEALNILEVVSSHQQGLSKITSSGSLSSLLKIAESQAEHLQEQAMITLKNLSSSSEICLEMVSLDFIQKLTLFLQRNIFCKHSIIILRNLCNTEKGRVCITETPDCLASIADLLESNVPEEQENAISILLQLCVQKIEYCDLVVRQATDIYSSLLLISNNGTDEAKVGASELLRALEEVDSDREEEEGEEESSRPEEETAASTSSQVVTSVTRQEPIITTIPTPKRSGPPKKSSFFGFNFSSLKKKKG</sequence>
<evidence type="ECO:0000313" key="9">
    <source>
        <dbReference type="RefSeq" id="XP_010432167.1"/>
    </source>
</evidence>
<dbReference type="InterPro" id="IPR013083">
    <property type="entry name" value="Znf_RING/FYVE/PHD"/>
</dbReference>
<dbReference type="Gene3D" id="3.30.40.10">
    <property type="entry name" value="Zinc/RING finger domain, C3HC4 (zinc finger)"/>
    <property type="match status" value="1"/>
</dbReference>
<comment type="catalytic activity">
    <reaction evidence="1">
        <text>S-ubiquitinyl-[E2 ubiquitin-conjugating enzyme]-L-cysteine + [acceptor protein]-L-lysine = [E2 ubiquitin-conjugating enzyme]-L-cysteine + N(6)-ubiquitinyl-[acceptor protein]-L-lysine.</text>
        <dbReference type="EC" id="2.3.2.27"/>
    </reaction>
</comment>
<dbReference type="PROSITE" id="PS51698">
    <property type="entry name" value="U_BOX"/>
    <property type="match status" value="1"/>
</dbReference>
<dbReference type="Gene3D" id="1.25.10.10">
    <property type="entry name" value="Leucine-rich Repeat Variant"/>
    <property type="match status" value="1"/>
</dbReference>
<evidence type="ECO:0000256" key="1">
    <source>
        <dbReference type="ARBA" id="ARBA00000900"/>
    </source>
</evidence>
<keyword evidence="5" id="KW-0833">Ubl conjugation pathway</keyword>
<feature type="compositionally biased region" description="Low complexity" evidence="6">
    <location>
        <begin position="710"/>
        <end position="722"/>
    </location>
</feature>
<name>A0ABM0TVQ3_CAMSA</name>
<keyword evidence="4" id="KW-0808">Transferase</keyword>
<accession>A0ABM0TVQ3</accession>
<comment type="pathway">
    <text evidence="2">Protein modification; protein ubiquitination.</text>
</comment>
<evidence type="ECO:0000256" key="2">
    <source>
        <dbReference type="ARBA" id="ARBA00004906"/>
    </source>
</evidence>
<feature type="domain" description="U-box" evidence="7">
    <location>
        <begin position="246"/>
        <end position="320"/>
    </location>
</feature>
<dbReference type="Pfam" id="PF04564">
    <property type="entry name" value="U-box"/>
    <property type="match status" value="1"/>
</dbReference>
<evidence type="ECO:0000256" key="4">
    <source>
        <dbReference type="ARBA" id="ARBA00022679"/>
    </source>
</evidence>
<dbReference type="InterPro" id="IPR003613">
    <property type="entry name" value="Ubox_domain"/>
</dbReference>
<reference evidence="8" key="1">
    <citation type="journal article" date="2014" name="Nat. Commun.">
        <title>The emerging biofuel crop Camelina sativa retains a highly undifferentiated hexaploid genome structure.</title>
        <authorList>
            <person name="Kagale S."/>
            <person name="Koh C."/>
            <person name="Nixon J."/>
            <person name="Bollina V."/>
            <person name="Clarke W.E."/>
            <person name="Tuteja R."/>
            <person name="Spillane C."/>
            <person name="Robinson S.J."/>
            <person name="Links M.G."/>
            <person name="Clarke C."/>
            <person name="Higgins E.E."/>
            <person name="Huebert T."/>
            <person name="Sharpe A.G."/>
            <person name="Parkin I.A."/>
        </authorList>
    </citation>
    <scope>NUCLEOTIDE SEQUENCE [LARGE SCALE GENOMIC DNA]</scope>
    <source>
        <strain evidence="8">cv. DH55</strain>
    </source>
</reference>
<keyword evidence="8" id="KW-1185">Reference proteome</keyword>
<dbReference type="InterPro" id="IPR011989">
    <property type="entry name" value="ARM-like"/>
</dbReference>
<dbReference type="RefSeq" id="XP_010432167.1">
    <property type="nucleotide sequence ID" value="XM_010433865.1"/>
</dbReference>
<gene>
    <name evidence="9" type="primary">LOC104716482</name>
</gene>
<dbReference type="SMART" id="SM00504">
    <property type="entry name" value="Ubox"/>
    <property type="match status" value="1"/>
</dbReference>
<evidence type="ECO:0000256" key="3">
    <source>
        <dbReference type="ARBA" id="ARBA00012483"/>
    </source>
</evidence>
<feature type="compositionally biased region" description="Acidic residues" evidence="6">
    <location>
        <begin position="688"/>
        <end position="700"/>
    </location>
</feature>
<proteinExistence type="predicted"/>
<reference evidence="9" key="2">
    <citation type="submission" date="2025-08" db="UniProtKB">
        <authorList>
            <consortium name="RefSeq"/>
        </authorList>
    </citation>
    <scope>IDENTIFICATION</scope>
    <source>
        <tissue evidence="9">Leaf</tissue>
    </source>
</reference>
<dbReference type="SUPFAM" id="SSF57850">
    <property type="entry name" value="RING/U-box"/>
    <property type="match status" value="1"/>
</dbReference>
<feature type="compositionally biased region" description="Low complexity" evidence="6">
    <location>
        <begin position="741"/>
        <end position="752"/>
    </location>
</feature>
<dbReference type="Proteomes" id="UP000694864">
    <property type="component" value="Chromosome 10"/>
</dbReference>
<feature type="region of interest" description="Disordered" evidence="6">
    <location>
        <begin position="688"/>
        <end position="758"/>
    </location>
</feature>
<dbReference type="PANTHER" id="PTHR23315">
    <property type="entry name" value="U BOX DOMAIN-CONTAINING"/>
    <property type="match status" value="1"/>
</dbReference>
<dbReference type="InterPro" id="IPR016024">
    <property type="entry name" value="ARM-type_fold"/>
</dbReference>
<dbReference type="GeneID" id="104716482"/>
<evidence type="ECO:0000259" key="7">
    <source>
        <dbReference type="PROSITE" id="PS51698"/>
    </source>
</evidence>
<evidence type="ECO:0000256" key="6">
    <source>
        <dbReference type="SAM" id="MobiDB-lite"/>
    </source>
</evidence>
<protein>
    <recommendedName>
        <fullName evidence="3">RING-type E3 ubiquitin transferase</fullName>
        <ecNumber evidence="3">2.3.2.27</ecNumber>
    </recommendedName>
</protein>
<evidence type="ECO:0000313" key="8">
    <source>
        <dbReference type="Proteomes" id="UP000694864"/>
    </source>
</evidence>
<dbReference type="EC" id="2.3.2.27" evidence="3"/>
<dbReference type="CDD" id="cd16664">
    <property type="entry name" value="RING-Ubox_PUB"/>
    <property type="match status" value="1"/>
</dbReference>